<dbReference type="Gene3D" id="3.40.50.300">
    <property type="entry name" value="P-loop containing nucleotide triphosphate hydrolases"/>
    <property type="match status" value="1"/>
</dbReference>
<dbReference type="Proteomes" id="UP000187735">
    <property type="component" value="Chromosome"/>
</dbReference>
<dbReference type="STRING" id="1891926.Fuma_01816"/>
<evidence type="ECO:0000256" key="2">
    <source>
        <dbReference type="ARBA" id="ARBA00022840"/>
    </source>
</evidence>
<evidence type="ECO:0000256" key="3">
    <source>
        <dbReference type="ARBA" id="ARBA00023125"/>
    </source>
</evidence>
<dbReference type="InterPro" id="IPR045076">
    <property type="entry name" value="MutS"/>
</dbReference>
<keyword evidence="1" id="KW-0547">Nucleotide-binding</keyword>
<dbReference type="GO" id="GO:0005829">
    <property type="term" value="C:cytosol"/>
    <property type="evidence" value="ECO:0007669"/>
    <property type="project" value="TreeGrafter"/>
</dbReference>
<accession>A0A1P8WDT9</accession>
<dbReference type="AlphaFoldDB" id="A0A1P8WDT9"/>
<dbReference type="GO" id="GO:0030983">
    <property type="term" value="F:mismatched DNA binding"/>
    <property type="evidence" value="ECO:0007669"/>
    <property type="project" value="InterPro"/>
</dbReference>
<dbReference type="Pfam" id="PF00488">
    <property type="entry name" value="MutS_V"/>
    <property type="match status" value="1"/>
</dbReference>
<dbReference type="GO" id="GO:0006298">
    <property type="term" value="P:mismatch repair"/>
    <property type="evidence" value="ECO:0007669"/>
    <property type="project" value="InterPro"/>
</dbReference>
<dbReference type="PANTHER" id="PTHR11361:SF99">
    <property type="entry name" value="DNA MISMATCH REPAIR PROTEIN"/>
    <property type="match status" value="1"/>
</dbReference>
<keyword evidence="7" id="KW-1185">Reference proteome</keyword>
<keyword evidence="4" id="KW-1133">Transmembrane helix</keyword>
<evidence type="ECO:0000259" key="5">
    <source>
        <dbReference type="SMART" id="SM00534"/>
    </source>
</evidence>
<feature type="domain" description="DNA mismatch repair proteins mutS family" evidence="5">
    <location>
        <begin position="435"/>
        <end position="611"/>
    </location>
</feature>
<evidence type="ECO:0000313" key="7">
    <source>
        <dbReference type="Proteomes" id="UP000187735"/>
    </source>
</evidence>
<dbReference type="PANTHER" id="PTHR11361">
    <property type="entry name" value="DNA MISMATCH REPAIR PROTEIN MUTS FAMILY MEMBER"/>
    <property type="match status" value="1"/>
</dbReference>
<sequence>MDDSEDSSVTRLTADASVSAAQAEYQLRLSSWRKRANDVRSTDRLFTRLRLAAFAAVIGVGCICIGDPDVSWLWIFAPLAVFVLLLRLHEPVVRKLRRAEASQQYYIDSLARLAGLWKNAASDGSRFIDAQHLWSSDLDIFGTGSLFQKLNQCRTLPAKRKLAGWLTEVPTAEVITERQLQAESLREHLDLRERLAAIETDVDWAAAEKTLQIWLTQPAGKFPKWTLWAARLVGAASIVVVSLAMAGVVSITYILLMLMLQGPFVVINRHRIKSVMDEVDDVDKALRQLAEVTQQFETYPLNEKSLQQLQNRLTADGIIASERIQQLSRLVQWLNNALRNQFFIPVAWALGLFIHLPHRIERWRTCHGQRVTEWLDAVTTLEVVTSISGFNYEQQTYTLPTISEDVKHFEAKELGHPLLNPSECVHNNVSLTEQQPLMLISGSNMSGKSTLLRSVGTNLVLAFCGARVNATSLNAFPFQIGTAMRVSDSLQEGRSLFFTVLQRLKAVVDLASTERPVLFLLDEILSGTNSHDRRRGAEAVIKTLVERDALGMVTTHDLALTRIVDSMDGKAVNMHFEDQVVDGHMTFDYQLRDGVVERSNAIQLMQMMGLDV</sequence>
<name>A0A1P8WDT9_9PLAN</name>
<dbReference type="SMART" id="SM00534">
    <property type="entry name" value="MUTSac"/>
    <property type="match status" value="1"/>
</dbReference>
<keyword evidence="4" id="KW-0472">Membrane</keyword>
<feature type="transmembrane region" description="Helical" evidence="4">
    <location>
        <begin position="232"/>
        <end position="256"/>
    </location>
</feature>
<feature type="transmembrane region" description="Helical" evidence="4">
    <location>
        <begin position="72"/>
        <end position="88"/>
    </location>
</feature>
<protein>
    <submittedName>
        <fullName evidence="6">DNA mismatch repair protein MutS</fullName>
    </submittedName>
</protein>
<dbReference type="GO" id="GO:0005524">
    <property type="term" value="F:ATP binding"/>
    <property type="evidence" value="ECO:0007669"/>
    <property type="project" value="UniProtKB-KW"/>
</dbReference>
<gene>
    <name evidence="6" type="primary">mutS_1</name>
    <name evidence="6" type="ORF">Fuma_01816</name>
</gene>
<dbReference type="EMBL" id="CP017641">
    <property type="protein sequence ID" value="APZ92207.1"/>
    <property type="molecule type" value="Genomic_DNA"/>
</dbReference>
<keyword evidence="4" id="KW-0812">Transmembrane</keyword>
<dbReference type="InterPro" id="IPR000432">
    <property type="entry name" value="DNA_mismatch_repair_MutS_C"/>
</dbReference>
<dbReference type="KEGG" id="fmr:Fuma_01816"/>
<evidence type="ECO:0000256" key="1">
    <source>
        <dbReference type="ARBA" id="ARBA00022741"/>
    </source>
</evidence>
<evidence type="ECO:0000256" key="4">
    <source>
        <dbReference type="SAM" id="Phobius"/>
    </source>
</evidence>
<dbReference type="InterPro" id="IPR027417">
    <property type="entry name" value="P-loop_NTPase"/>
</dbReference>
<dbReference type="SUPFAM" id="SSF52540">
    <property type="entry name" value="P-loop containing nucleoside triphosphate hydrolases"/>
    <property type="match status" value="1"/>
</dbReference>
<keyword evidence="3" id="KW-0238">DNA-binding</keyword>
<reference evidence="6 7" key="1">
    <citation type="journal article" date="2016" name="Front. Microbiol.">
        <title>Fuerstia marisgermanicae gen. nov., sp. nov., an Unusual Member of the Phylum Planctomycetes from the German Wadden Sea.</title>
        <authorList>
            <person name="Kohn T."/>
            <person name="Heuer A."/>
            <person name="Jogler M."/>
            <person name="Vollmers J."/>
            <person name="Boedeker C."/>
            <person name="Bunk B."/>
            <person name="Rast P."/>
            <person name="Borchert D."/>
            <person name="Glockner I."/>
            <person name="Freese H.M."/>
            <person name="Klenk H.P."/>
            <person name="Overmann J."/>
            <person name="Kaster A.K."/>
            <person name="Rohde M."/>
            <person name="Wiegand S."/>
            <person name="Jogler C."/>
        </authorList>
    </citation>
    <scope>NUCLEOTIDE SEQUENCE [LARGE SCALE GENOMIC DNA]</scope>
    <source>
        <strain evidence="6 7">NH11</strain>
    </source>
</reference>
<keyword evidence="2" id="KW-0067">ATP-binding</keyword>
<feature type="transmembrane region" description="Helical" evidence="4">
    <location>
        <begin position="49"/>
        <end position="66"/>
    </location>
</feature>
<dbReference type="GO" id="GO:0140664">
    <property type="term" value="F:ATP-dependent DNA damage sensor activity"/>
    <property type="evidence" value="ECO:0007669"/>
    <property type="project" value="InterPro"/>
</dbReference>
<organism evidence="6 7">
    <name type="scientific">Fuerstiella marisgermanici</name>
    <dbReference type="NCBI Taxonomy" id="1891926"/>
    <lineage>
        <taxon>Bacteria</taxon>
        <taxon>Pseudomonadati</taxon>
        <taxon>Planctomycetota</taxon>
        <taxon>Planctomycetia</taxon>
        <taxon>Planctomycetales</taxon>
        <taxon>Planctomycetaceae</taxon>
        <taxon>Fuerstiella</taxon>
    </lineage>
</organism>
<evidence type="ECO:0000313" key="6">
    <source>
        <dbReference type="EMBL" id="APZ92207.1"/>
    </source>
</evidence>
<proteinExistence type="predicted"/>